<protein>
    <recommendedName>
        <fullName evidence="3">Magnesium transporter MgtE intracellular domain-containing protein</fullName>
    </recommendedName>
</protein>
<proteinExistence type="predicted"/>
<accession>A0A6L5Z5H2</accession>
<keyword evidence="2" id="KW-0732">Signal</keyword>
<evidence type="ECO:0000259" key="3">
    <source>
        <dbReference type="Pfam" id="PF03448"/>
    </source>
</evidence>
<evidence type="ECO:0000256" key="1">
    <source>
        <dbReference type="SAM" id="Coils"/>
    </source>
</evidence>
<feature type="chain" id="PRO_5026956948" description="Magnesium transporter MgtE intracellular domain-containing protein" evidence="2">
    <location>
        <begin position="23"/>
        <end position="194"/>
    </location>
</feature>
<evidence type="ECO:0000313" key="4">
    <source>
        <dbReference type="EMBL" id="MSU91783.1"/>
    </source>
</evidence>
<feature type="coiled-coil region" evidence="1">
    <location>
        <begin position="70"/>
        <end position="104"/>
    </location>
</feature>
<keyword evidence="5" id="KW-1185">Reference proteome</keyword>
<evidence type="ECO:0000313" key="5">
    <source>
        <dbReference type="Proteomes" id="UP000474957"/>
    </source>
</evidence>
<dbReference type="Pfam" id="PF03448">
    <property type="entry name" value="MgtE_N"/>
    <property type="match status" value="1"/>
</dbReference>
<gene>
    <name evidence="4" type="ORF">GE300_19590</name>
</gene>
<feature type="signal peptide" evidence="2">
    <location>
        <begin position="1"/>
        <end position="22"/>
    </location>
</feature>
<dbReference type="SUPFAM" id="SSF158791">
    <property type="entry name" value="MgtE N-terminal domain-like"/>
    <property type="match status" value="1"/>
</dbReference>
<reference evidence="4 5" key="1">
    <citation type="submission" date="2019-10" db="EMBL/GenBank/DDBJ databases">
        <title>Cognatihalovulum marinum gen. nov. sp. nov., a new member of the family Rhodobacteraceae isolated from deep seawater of the Northwest Indian Ocean.</title>
        <authorList>
            <person name="Ruan C."/>
            <person name="Wang J."/>
            <person name="Zheng X."/>
            <person name="Song L."/>
            <person name="Zhu Y."/>
            <person name="Huang Y."/>
            <person name="Lu Z."/>
            <person name="Du W."/>
            <person name="Huang L."/>
            <person name="Dai X."/>
        </authorList>
    </citation>
    <scope>NUCLEOTIDE SEQUENCE [LARGE SCALE GENOMIC DNA]</scope>
    <source>
        <strain evidence="4 5">2CG4</strain>
    </source>
</reference>
<dbReference type="Proteomes" id="UP000474957">
    <property type="component" value="Unassembled WGS sequence"/>
</dbReference>
<name>A0A6L5Z5H2_9RHOB</name>
<dbReference type="Gene3D" id="1.25.60.10">
    <property type="entry name" value="MgtE N-terminal domain-like"/>
    <property type="match status" value="1"/>
</dbReference>
<evidence type="ECO:0000256" key="2">
    <source>
        <dbReference type="SAM" id="SignalP"/>
    </source>
</evidence>
<comment type="caution">
    <text evidence="4">The sequence shown here is derived from an EMBL/GenBank/DDBJ whole genome shotgun (WGS) entry which is preliminary data.</text>
</comment>
<dbReference type="InterPro" id="IPR006668">
    <property type="entry name" value="Mg_transptr_MgtE_intracell_dom"/>
</dbReference>
<dbReference type="AlphaFoldDB" id="A0A6L5Z5H2"/>
<organism evidence="4 5">
    <name type="scientific">Halovulum marinum</name>
    <dbReference type="NCBI Taxonomy" id="2662447"/>
    <lineage>
        <taxon>Bacteria</taxon>
        <taxon>Pseudomonadati</taxon>
        <taxon>Pseudomonadota</taxon>
        <taxon>Alphaproteobacteria</taxon>
        <taxon>Rhodobacterales</taxon>
        <taxon>Paracoccaceae</taxon>
        <taxon>Halovulum</taxon>
    </lineage>
</organism>
<feature type="domain" description="Magnesium transporter MgtE intracellular" evidence="3">
    <location>
        <begin position="116"/>
        <end position="174"/>
    </location>
</feature>
<dbReference type="RefSeq" id="WP_154449210.1">
    <property type="nucleotide sequence ID" value="NZ_WIND01000026.1"/>
</dbReference>
<dbReference type="EMBL" id="WIND01000026">
    <property type="protein sequence ID" value="MSU91783.1"/>
    <property type="molecule type" value="Genomic_DNA"/>
</dbReference>
<dbReference type="InterPro" id="IPR038076">
    <property type="entry name" value="MgtE_N_sf"/>
</dbReference>
<keyword evidence="1" id="KW-0175">Coiled coil</keyword>
<sequence>MSGVPGRTRALALLAGCFLASALVRTALVGPAAAEVLFPPQEALEFGDTAGCGPESEALLEVLRERGAQLDSLEQGIAEREAALEIAEAELQRKHTELVEAEERLAATVAAADGAAERDVAQLTAIYENVKPKRAAGIFSSMDTEFAAGILSRMSPSSAADILTLMDADMAYAVSVVLAARNMNAGGVLPATGN</sequence>